<sequence length="549" mass="62946">MHYHIQRKAIPSQFIQVSLSISSSKGECLKLQLGAWRPGRYELANYAQNIRFFQATQAGNPVPFKKTSKDCWEVFPNSANEVLIQYEYFCNQMDAGGSWSDDEQLYLNFSNFAFDLLGRSEEAITVNLDIPSDYSIACALPIHGTTLKAKNYQELMDSPLIASPTLQAFSYQIGTSLFKVWIQGKIYFDVPDFLQTLKEFSETQIQGFGDFPAATYHFMYQLLPYKHYHGVEHRYSTVITFGPDESLQETQQMQELIGVSSHELYHFWNVCRIRPRGISPYDLSKEVYLSEGLALEGITTYMGDLMLLKSGYFSLEQYLNELRKQIQKESESFGWRNQSIVESSFDLWIDGYKAGIPHKKVNIYTRGALISFCLDVCLVENGSSLQAMMRKLWNEYGKEGIGYTWKDFLDVLRAYGNSTTDIEKIIQELILGKTDIIPFLKTALATIGVNLSENYPNNPLRHQAGIIIDSSQSIISIHPDSSAIHECMLKDQVLDWNTDEASKKIFATIQRYGRKLILEIPLEENTYFPTWNLEISTSTTVRDKWEKIN</sequence>
<accession>A0A8J3D148</accession>
<evidence type="ECO:0000313" key="3">
    <source>
        <dbReference type="EMBL" id="GHB53227.1"/>
    </source>
</evidence>
<dbReference type="Proteomes" id="UP000642809">
    <property type="component" value="Unassembled WGS sequence"/>
</dbReference>
<dbReference type="AlphaFoldDB" id="A0A8J3D148"/>
<dbReference type="InterPro" id="IPR040756">
    <property type="entry name" value="Peptidase_M61_N"/>
</dbReference>
<dbReference type="PIRSF" id="PIRSF016493">
    <property type="entry name" value="Glycyl_aminpptds"/>
    <property type="match status" value="1"/>
</dbReference>
<protein>
    <recommendedName>
        <fullName evidence="5">Metalloprotease, contains C-terminal PDZ domain</fullName>
    </recommendedName>
</protein>
<reference evidence="3" key="1">
    <citation type="journal article" date="2014" name="Int. J. Syst. Evol. Microbiol.">
        <title>Complete genome sequence of Corynebacterium casei LMG S-19264T (=DSM 44701T), isolated from a smear-ripened cheese.</title>
        <authorList>
            <consortium name="US DOE Joint Genome Institute (JGI-PGF)"/>
            <person name="Walter F."/>
            <person name="Albersmeier A."/>
            <person name="Kalinowski J."/>
            <person name="Ruckert C."/>
        </authorList>
    </citation>
    <scope>NUCLEOTIDE SEQUENCE</scope>
    <source>
        <strain evidence="3">KCTC 23224</strain>
    </source>
</reference>
<dbReference type="InterPro" id="IPR007963">
    <property type="entry name" value="Peptidase_M61_catalytic"/>
</dbReference>
<reference evidence="3" key="2">
    <citation type="submission" date="2020-09" db="EMBL/GenBank/DDBJ databases">
        <authorList>
            <person name="Sun Q."/>
            <person name="Kim S."/>
        </authorList>
    </citation>
    <scope>NUCLEOTIDE SEQUENCE</scope>
    <source>
        <strain evidence="3">KCTC 23224</strain>
    </source>
</reference>
<feature type="domain" description="Peptidase M61 catalytic" evidence="1">
    <location>
        <begin position="256"/>
        <end position="370"/>
    </location>
</feature>
<dbReference type="EMBL" id="BMYF01000035">
    <property type="protein sequence ID" value="GHB53227.1"/>
    <property type="molecule type" value="Genomic_DNA"/>
</dbReference>
<organism evidence="3 4">
    <name type="scientific">Mongoliitalea lutea</name>
    <dbReference type="NCBI Taxonomy" id="849756"/>
    <lineage>
        <taxon>Bacteria</taxon>
        <taxon>Pseudomonadati</taxon>
        <taxon>Bacteroidota</taxon>
        <taxon>Cytophagia</taxon>
        <taxon>Cytophagales</taxon>
        <taxon>Cyclobacteriaceae</taxon>
        <taxon>Mongoliitalea</taxon>
    </lineage>
</organism>
<comment type="caution">
    <text evidence="3">The sequence shown here is derived from an EMBL/GenBank/DDBJ whole genome shotgun (WGS) entry which is preliminary data.</text>
</comment>
<feature type="domain" description="Peptidase M61 N-terminal" evidence="2">
    <location>
        <begin position="2"/>
        <end position="163"/>
    </location>
</feature>
<evidence type="ECO:0000259" key="1">
    <source>
        <dbReference type="Pfam" id="PF05299"/>
    </source>
</evidence>
<dbReference type="InterPro" id="IPR024191">
    <property type="entry name" value="Peptidase_M61"/>
</dbReference>
<dbReference type="Gene3D" id="2.60.40.3650">
    <property type="match status" value="1"/>
</dbReference>
<dbReference type="Gene3D" id="1.10.390.10">
    <property type="entry name" value="Neutral Protease Domain 2"/>
    <property type="match status" value="1"/>
</dbReference>
<evidence type="ECO:0000313" key="4">
    <source>
        <dbReference type="Proteomes" id="UP000642809"/>
    </source>
</evidence>
<evidence type="ECO:0008006" key="5">
    <source>
        <dbReference type="Google" id="ProtNLM"/>
    </source>
</evidence>
<evidence type="ECO:0000259" key="2">
    <source>
        <dbReference type="Pfam" id="PF17899"/>
    </source>
</evidence>
<proteinExistence type="predicted"/>
<dbReference type="InterPro" id="IPR027268">
    <property type="entry name" value="Peptidase_M4/M1_CTD_sf"/>
</dbReference>
<dbReference type="RefSeq" id="WP_189586595.1">
    <property type="nucleotide sequence ID" value="NZ_BMYF01000035.1"/>
</dbReference>
<name>A0A8J3D148_9BACT</name>
<dbReference type="Pfam" id="PF05299">
    <property type="entry name" value="Peptidase_M61"/>
    <property type="match status" value="1"/>
</dbReference>
<dbReference type="Pfam" id="PF17899">
    <property type="entry name" value="Peptidase_M61_N"/>
    <property type="match status" value="1"/>
</dbReference>
<keyword evidence="4" id="KW-1185">Reference proteome</keyword>
<gene>
    <name evidence="3" type="ORF">GCM10008106_37200</name>
</gene>